<dbReference type="RefSeq" id="WP_307277054.1">
    <property type="nucleotide sequence ID" value="NZ_JAUSZT010000002.1"/>
</dbReference>
<feature type="domain" description="HTH araC/xylS-type" evidence="4">
    <location>
        <begin position="151"/>
        <end position="249"/>
    </location>
</feature>
<dbReference type="InterPro" id="IPR018060">
    <property type="entry name" value="HTH_AraC"/>
</dbReference>
<accession>A0ABU0S6L1</accession>
<dbReference type="InterPro" id="IPR050204">
    <property type="entry name" value="AraC_XylS_family_regulators"/>
</dbReference>
<gene>
    <name evidence="5" type="ORF">QFZ34_000752</name>
</gene>
<keyword evidence="1" id="KW-0805">Transcription regulation</keyword>
<name>A0ABU0S6L1_9HYPH</name>
<dbReference type="SMART" id="SM00342">
    <property type="entry name" value="HTH_ARAC"/>
    <property type="match status" value="1"/>
</dbReference>
<organism evidence="5 6">
    <name type="scientific">Phyllobacterium ifriqiyense</name>
    <dbReference type="NCBI Taxonomy" id="314238"/>
    <lineage>
        <taxon>Bacteria</taxon>
        <taxon>Pseudomonadati</taxon>
        <taxon>Pseudomonadota</taxon>
        <taxon>Alphaproteobacteria</taxon>
        <taxon>Hyphomicrobiales</taxon>
        <taxon>Phyllobacteriaceae</taxon>
        <taxon>Phyllobacterium</taxon>
    </lineage>
</organism>
<dbReference type="PANTHER" id="PTHR46796">
    <property type="entry name" value="HTH-TYPE TRANSCRIPTIONAL ACTIVATOR RHAS-RELATED"/>
    <property type="match status" value="1"/>
</dbReference>
<dbReference type="Gene3D" id="1.10.10.60">
    <property type="entry name" value="Homeodomain-like"/>
    <property type="match status" value="2"/>
</dbReference>
<evidence type="ECO:0000313" key="5">
    <source>
        <dbReference type="EMBL" id="MDQ0995575.1"/>
    </source>
</evidence>
<evidence type="ECO:0000256" key="2">
    <source>
        <dbReference type="ARBA" id="ARBA00023125"/>
    </source>
</evidence>
<dbReference type="PROSITE" id="PS01124">
    <property type="entry name" value="HTH_ARAC_FAMILY_2"/>
    <property type="match status" value="1"/>
</dbReference>
<keyword evidence="6" id="KW-1185">Reference proteome</keyword>
<evidence type="ECO:0000256" key="1">
    <source>
        <dbReference type="ARBA" id="ARBA00023015"/>
    </source>
</evidence>
<dbReference type="InterPro" id="IPR009057">
    <property type="entry name" value="Homeodomain-like_sf"/>
</dbReference>
<keyword evidence="3" id="KW-0804">Transcription</keyword>
<sequence>MSFHTSVDFASIMLSPSPGMEAAFASDRTHQFNAPAGAVVINPADIDRTLRWSGMKKNVAVAFGRDAYAALAATELDGNSWDLRPPKFGHVDLRALRIGTAMAKELSAIAVNPVYLDALMTVLAVHIIRTYSAHKTTRPMMQARLPGHQVKRIREYIHQNMAENISILSMARIVQSSPSHFIRAFTLTFGMPPHQYLTKVRLEEAETLLTQTNLPIFEIAHRSGFSSQSHLTNTMKRLKNLTPGQIRAAGNAGFSE</sequence>
<reference evidence="5 6" key="1">
    <citation type="submission" date="2023-07" db="EMBL/GenBank/DDBJ databases">
        <title>Comparative genomics of wheat-associated soil bacteria to identify genetic determinants of phenazine resistance.</title>
        <authorList>
            <person name="Mouncey N."/>
        </authorList>
    </citation>
    <scope>NUCLEOTIDE SEQUENCE [LARGE SCALE GENOMIC DNA]</scope>
    <source>
        <strain evidence="5 6">W4I11</strain>
    </source>
</reference>
<evidence type="ECO:0000313" key="6">
    <source>
        <dbReference type="Proteomes" id="UP001237780"/>
    </source>
</evidence>
<evidence type="ECO:0000259" key="4">
    <source>
        <dbReference type="PROSITE" id="PS01124"/>
    </source>
</evidence>
<dbReference type="Proteomes" id="UP001237780">
    <property type="component" value="Unassembled WGS sequence"/>
</dbReference>
<dbReference type="Pfam" id="PF12833">
    <property type="entry name" value="HTH_18"/>
    <property type="match status" value="1"/>
</dbReference>
<comment type="caution">
    <text evidence="5">The sequence shown here is derived from an EMBL/GenBank/DDBJ whole genome shotgun (WGS) entry which is preliminary data.</text>
</comment>
<evidence type="ECO:0000256" key="3">
    <source>
        <dbReference type="ARBA" id="ARBA00023163"/>
    </source>
</evidence>
<dbReference type="EMBL" id="JAUSZT010000002">
    <property type="protein sequence ID" value="MDQ0995575.1"/>
    <property type="molecule type" value="Genomic_DNA"/>
</dbReference>
<proteinExistence type="predicted"/>
<dbReference type="SUPFAM" id="SSF46689">
    <property type="entry name" value="Homeodomain-like"/>
    <property type="match status" value="2"/>
</dbReference>
<keyword evidence="2" id="KW-0238">DNA-binding</keyword>
<dbReference type="PANTHER" id="PTHR46796:SF6">
    <property type="entry name" value="ARAC SUBFAMILY"/>
    <property type="match status" value="1"/>
</dbReference>
<protein>
    <submittedName>
        <fullName evidence="5">AraC family transcriptional regulator</fullName>
    </submittedName>
</protein>